<organism evidence="1 2">
    <name type="scientific">Clostridium tetanomorphum</name>
    <dbReference type="NCBI Taxonomy" id="1553"/>
    <lineage>
        <taxon>Bacteria</taxon>
        <taxon>Bacillati</taxon>
        <taxon>Bacillota</taxon>
        <taxon>Clostridia</taxon>
        <taxon>Eubacteriales</taxon>
        <taxon>Clostridiaceae</taxon>
        <taxon>Clostridium</taxon>
    </lineage>
</organism>
<dbReference type="CDD" id="cd20697">
    <property type="entry name" value="CdiA-CT_Ec_Kp-like"/>
    <property type="match status" value="1"/>
</dbReference>
<evidence type="ECO:0000313" key="2">
    <source>
        <dbReference type="Proteomes" id="UP000563151"/>
    </source>
</evidence>
<protein>
    <submittedName>
        <fullName evidence="1">Uncharacterized protein</fullName>
    </submittedName>
</protein>
<dbReference type="RefSeq" id="WP_173680078.1">
    <property type="nucleotide sequence ID" value="NZ_JAAZWO010000018.1"/>
</dbReference>
<dbReference type="AlphaFoldDB" id="A0A923EBR3"/>
<evidence type="ECO:0000313" key="1">
    <source>
        <dbReference type="EMBL" id="MBC2398839.1"/>
    </source>
</evidence>
<proteinExistence type="predicted"/>
<comment type="caution">
    <text evidence="1">The sequence shown here is derived from an EMBL/GenBank/DDBJ whole genome shotgun (WGS) entry which is preliminary data.</text>
</comment>
<dbReference type="EMBL" id="JAAZWO010000018">
    <property type="protein sequence ID" value="MBC2398839.1"/>
    <property type="molecule type" value="Genomic_DNA"/>
</dbReference>
<gene>
    <name evidence="1" type="ORF">HGG79_13815</name>
</gene>
<sequence>MISNKLYGYKLVYTNEPKVLTGNVSVSPIKWKGKAKIIKGRGSVAKGAGKAEPDFGKKLDYLFGKATGNQHNLERTAGMKSELAKKMGITDTPENREYIMQKIRESYLDNSSISKVEQMSYVAKELPGKPTLNWTGTTRETFIMGPDRGAMLQTLWDDNVLKNIIVRGGKGVKPQTIEEILSQIKK</sequence>
<name>A0A923EBR3_CLOTT</name>
<accession>A0A923EBR3</accession>
<reference evidence="1 2" key="1">
    <citation type="submission" date="2020-04" db="EMBL/GenBank/DDBJ databases">
        <title>Genomic insights into acetone-butanol-ethanol (ABE) fermentation by sequencing solventogenic clostridia strains.</title>
        <authorList>
            <person name="Brown S."/>
        </authorList>
    </citation>
    <scope>NUCLEOTIDE SEQUENCE [LARGE SCALE GENOMIC DNA]</scope>
    <source>
        <strain evidence="1 2">DJ011</strain>
    </source>
</reference>
<dbReference type="Proteomes" id="UP000563151">
    <property type="component" value="Unassembled WGS sequence"/>
</dbReference>
<keyword evidence="2" id="KW-1185">Reference proteome</keyword>